<proteinExistence type="predicted"/>
<name>A0A1M5SHZ0_9BACT</name>
<feature type="domain" description="Lipid/polyisoprenoid-binding YceI-like" evidence="1">
    <location>
        <begin position="21"/>
        <end position="176"/>
    </location>
</feature>
<dbReference type="OrthoDB" id="116832at2"/>
<gene>
    <name evidence="2" type="ORF">SAMN04488109_3944</name>
</gene>
<dbReference type="PANTHER" id="PTHR34406">
    <property type="entry name" value="PROTEIN YCEI"/>
    <property type="match status" value="1"/>
</dbReference>
<dbReference type="Gene3D" id="2.40.128.110">
    <property type="entry name" value="Lipid/polyisoprenoid-binding, YceI-like"/>
    <property type="match status" value="1"/>
</dbReference>
<organism evidence="2 3">
    <name type="scientific">Chryseolinea serpens</name>
    <dbReference type="NCBI Taxonomy" id="947013"/>
    <lineage>
        <taxon>Bacteria</taxon>
        <taxon>Pseudomonadati</taxon>
        <taxon>Bacteroidota</taxon>
        <taxon>Cytophagia</taxon>
        <taxon>Cytophagales</taxon>
        <taxon>Fulvivirgaceae</taxon>
        <taxon>Chryseolinea</taxon>
    </lineage>
</organism>
<dbReference type="PANTHER" id="PTHR34406:SF1">
    <property type="entry name" value="PROTEIN YCEI"/>
    <property type="match status" value="1"/>
</dbReference>
<sequence>MYKSFIIILLAVYGMPVRAQKFTTEKTSVVFYSHASIEDIKATNLKTSGLFDAGNGDIAFVVPVNEFQFAKSLMQEHFNEKYMETEKYPRSTFQGKITGYDPAASGEQKVVAKGKLTIHGVTQSVEVPGTIVKQGEGLLMTSVFIVKLEDYKVQIPKLLWQNIAEQVEVTLNFSFKPTNKS</sequence>
<dbReference type="STRING" id="947013.SAMN04488109_3944"/>
<evidence type="ECO:0000259" key="1">
    <source>
        <dbReference type="SMART" id="SM00867"/>
    </source>
</evidence>
<dbReference type="AlphaFoldDB" id="A0A1M5SHZ0"/>
<dbReference type="Pfam" id="PF04264">
    <property type="entry name" value="YceI"/>
    <property type="match status" value="1"/>
</dbReference>
<reference evidence="2 3" key="1">
    <citation type="submission" date="2016-11" db="EMBL/GenBank/DDBJ databases">
        <authorList>
            <person name="Jaros S."/>
            <person name="Januszkiewicz K."/>
            <person name="Wedrychowicz H."/>
        </authorList>
    </citation>
    <scope>NUCLEOTIDE SEQUENCE [LARGE SCALE GENOMIC DNA]</scope>
    <source>
        <strain evidence="2 3">DSM 24574</strain>
    </source>
</reference>
<dbReference type="SUPFAM" id="SSF101874">
    <property type="entry name" value="YceI-like"/>
    <property type="match status" value="1"/>
</dbReference>
<dbReference type="EMBL" id="FQWQ01000002">
    <property type="protein sequence ID" value="SHH38111.1"/>
    <property type="molecule type" value="Genomic_DNA"/>
</dbReference>
<dbReference type="InterPro" id="IPR036761">
    <property type="entry name" value="TTHA0802/YceI-like_sf"/>
</dbReference>
<dbReference type="Proteomes" id="UP000184212">
    <property type="component" value="Unassembled WGS sequence"/>
</dbReference>
<dbReference type="RefSeq" id="WP_073137190.1">
    <property type="nucleotide sequence ID" value="NZ_FQWQ01000002.1"/>
</dbReference>
<dbReference type="InterPro" id="IPR007372">
    <property type="entry name" value="Lipid/polyisoprenoid-bd_YceI"/>
</dbReference>
<accession>A0A1M5SHZ0</accession>
<evidence type="ECO:0000313" key="2">
    <source>
        <dbReference type="EMBL" id="SHH38111.1"/>
    </source>
</evidence>
<evidence type="ECO:0000313" key="3">
    <source>
        <dbReference type="Proteomes" id="UP000184212"/>
    </source>
</evidence>
<protein>
    <submittedName>
        <fullName evidence="2">YceI-like domain-containing protein</fullName>
    </submittedName>
</protein>
<keyword evidence="3" id="KW-1185">Reference proteome</keyword>
<dbReference type="SMART" id="SM00867">
    <property type="entry name" value="YceI"/>
    <property type="match status" value="1"/>
</dbReference>